<organism evidence="2 3">
    <name type="scientific">Saxophila tyrrhenica</name>
    <dbReference type="NCBI Taxonomy" id="1690608"/>
    <lineage>
        <taxon>Eukaryota</taxon>
        <taxon>Fungi</taxon>
        <taxon>Dikarya</taxon>
        <taxon>Ascomycota</taxon>
        <taxon>Pezizomycotina</taxon>
        <taxon>Dothideomycetes</taxon>
        <taxon>Dothideomycetidae</taxon>
        <taxon>Mycosphaerellales</taxon>
        <taxon>Extremaceae</taxon>
        <taxon>Saxophila</taxon>
    </lineage>
</organism>
<dbReference type="Proteomes" id="UP001337655">
    <property type="component" value="Unassembled WGS sequence"/>
</dbReference>
<name>A0AAV9PN63_9PEZI</name>
<protein>
    <recommendedName>
        <fullName evidence="4">DUF1330 domain-containing protein</fullName>
    </recommendedName>
</protein>
<accession>A0AAV9PN63</accession>
<dbReference type="EMBL" id="JAVRRT010000001">
    <property type="protein sequence ID" value="KAK5175364.1"/>
    <property type="molecule type" value="Genomic_DNA"/>
</dbReference>
<evidence type="ECO:0000313" key="2">
    <source>
        <dbReference type="EMBL" id="KAK5175364.1"/>
    </source>
</evidence>
<proteinExistence type="predicted"/>
<dbReference type="AlphaFoldDB" id="A0AAV9PN63"/>
<reference evidence="2 3" key="1">
    <citation type="submission" date="2023-08" db="EMBL/GenBank/DDBJ databases">
        <title>Black Yeasts Isolated from many extreme environments.</title>
        <authorList>
            <person name="Coleine C."/>
            <person name="Stajich J.E."/>
            <person name="Selbmann L."/>
        </authorList>
    </citation>
    <scope>NUCLEOTIDE SEQUENCE [LARGE SCALE GENOMIC DNA]</scope>
    <source>
        <strain evidence="2 3">CCFEE 5935</strain>
    </source>
</reference>
<sequence length="284" mass="31220">MAPTTFHLVKLNNSATGGAFLQSIRSLPSQNRPLYIGQCHHWIHAPHLSVEALTGSGDTMQRWDYLLILTTQSLPDTLKLSVEATWSITAIVDDELLANLAEAKRQRGAAITPPLPQGWCPTDHSGLDAAEPPSDLETSLALSSYRLGSPKDSNARPVALKNWVAEFGSRHTGPVQMFNLLSYLPSGRAQYFKYVAAFIESVGSSYGGDPVFIGFGGVVDWSSKDDEQNEEGVGWEDCALIHYPSIWHFAKMLDDPAYADVDRRFKQGALRDNPLVCCSEIDLE</sequence>
<dbReference type="PANTHER" id="PTHR40257:SF1">
    <property type="entry name" value="DUF1330 DOMAIN-CONTAINING PROTEIN"/>
    <property type="match status" value="1"/>
</dbReference>
<dbReference type="RefSeq" id="XP_064664002.1">
    <property type="nucleotide sequence ID" value="XM_064797768.1"/>
</dbReference>
<dbReference type="PANTHER" id="PTHR40257">
    <property type="match status" value="1"/>
</dbReference>
<evidence type="ECO:0008006" key="4">
    <source>
        <dbReference type="Google" id="ProtNLM"/>
    </source>
</evidence>
<dbReference type="GeneID" id="89921853"/>
<comment type="caution">
    <text evidence="2">The sequence shown here is derived from an EMBL/GenBank/DDBJ whole genome shotgun (WGS) entry which is preliminary data.</text>
</comment>
<feature type="region of interest" description="Disordered" evidence="1">
    <location>
        <begin position="112"/>
        <end position="134"/>
    </location>
</feature>
<gene>
    <name evidence="2" type="ORF">LTR77_000503</name>
</gene>
<evidence type="ECO:0000256" key="1">
    <source>
        <dbReference type="SAM" id="MobiDB-lite"/>
    </source>
</evidence>
<evidence type="ECO:0000313" key="3">
    <source>
        <dbReference type="Proteomes" id="UP001337655"/>
    </source>
</evidence>
<dbReference type="Gene3D" id="3.30.70.100">
    <property type="match status" value="1"/>
</dbReference>
<keyword evidence="3" id="KW-1185">Reference proteome</keyword>